<keyword evidence="8" id="KW-1185">Reference proteome</keyword>
<evidence type="ECO:0000256" key="3">
    <source>
        <dbReference type="ARBA" id="ARBA00022884"/>
    </source>
</evidence>
<evidence type="ECO:0000259" key="6">
    <source>
        <dbReference type="Pfam" id="PF00900"/>
    </source>
</evidence>
<comment type="similarity">
    <text evidence="1">Belongs to the eukaryotic ribosomal protein eS4 family.</text>
</comment>
<dbReference type="FunFam" id="2.40.50.740:FF:000001">
    <property type="entry name" value="40S ribosomal protein S4"/>
    <property type="match status" value="1"/>
</dbReference>
<name>L9KVY1_TUPCH</name>
<dbReference type="InterPro" id="IPR038237">
    <property type="entry name" value="Ribosomal_eS4_central_sf"/>
</dbReference>
<dbReference type="FunFam" id="3.10.290.10:FF:000051">
    <property type="entry name" value="40S ribosomal protein S4, X isoform"/>
    <property type="match status" value="1"/>
</dbReference>
<dbReference type="PANTHER" id="PTHR11581:SF0">
    <property type="entry name" value="SMALL RIBOSOMAL SUBUNIT PROTEIN ES4"/>
    <property type="match status" value="1"/>
</dbReference>
<sequence>MLDKLTSVFAPGPSAGPHKLKGCLPLIIFLRNRLKYALAGDEVKKVCTQRFIKVAGKVRTDITYPVGFMGVTSIDKTRENFRLIYDTKGHFTVHRVTPEEAKYKLCKVRKIFEGTKGTPHLVTHVAHTTRYPDPLIKVNDTFRLI</sequence>
<gene>
    <name evidence="7" type="ORF">TREES_T100014010</name>
</gene>
<dbReference type="GO" id="GO:0022627">
    <property type="term" value="C:cytosolic small ribosomal subunit"/>
    <property type="evidence" value="ECO:0007669"/>
    <property type="project" value="TreeGrafter"/>
</dbReference>
<reference evidence="8" key="2">
    <citation type="journal article" date="2013" name="Nat. Commun.">
        <title>Genome of the Chinese tree shrew.</title>
        <authorList>
            <person name="Fan Y."/>
            <person name="Huang Z.Y."/>
            <person name="Cao C.C."/>
            <person name="Chen C.S."/>
            <person name="Chen Y.X."/>
            <person name="Fan D.D."/>
            <person name="He J."/>
            <person name="Hou H.L."/>
            <person name="Hu L."/>
            <person name="Hu X.T."/>
            <person name="Jiang X.T."/>
            <person name="Lai R."/>
            <person name="Lang Y.S."/>
            <person name="Liang B."/>
            <person name="Liao S.G."/>
            <person name="Mu D."/>
            <person name="Ma Y.Y."/>
            <person name="Niu Y.Y."/>
            <person name="Sun X.Q."/>
            <person name="Xia J.Q."/>
            <person name="Xiao J."/>
            <person name="Xiong Z.Q."/>
            <person name="Xu L."/>
            <person name="Yang L."/>
            <person name="Zhang Y."/>
            <person name="Zhao W."/>
            <person name="Zhao X.D."/>
            <person name="Zheng Y.T."/>
            <person name="Zhou J.M."/>
            <person name="Zhu Y.B."/>
            <person name="Zhang G.J."/>
            <person name="Wang J."/>
            <person name="Yao Y.G."/>
        </authorList>
    </citation>
    <scope>NUCLEOTIDE SEQUENCE [LARGE SCALE GENOMIC DNA]</scope>
</reference>
<evidence type="ECO:0000256" key="5">
    <source>
        <dbReference type="ARBA" id="ARBA00023274"/>
    </source>
</evidence>
<dbReference type="Pfam" id="PF00900">
    <property type="entry name" value="Ribosomal_S4e"/>
    <property type="match status" value="1"/>
</dbReference>
<dbReference type="InterPro" id="IPR000876">
    <property type="entry name" value="Ribosomal_eS4"/>
</dbReference>
<keyword evidence="4 7" id="KW-0689">Ribosomal protein</keyword>
<dbReference type="Gene3D" id="2.40.50.740">
    <property type="match status" value="1"/>
</dbReference>
<organism evidence="7 8">
    <name type="scientific">Tupaia chinensis</name>
    <name type="common">Chinese tree shrew</name>
    <name type="synonym">Tupaia belangeri chinensis</name>
    <dbReference type="NCBI Taxonomy" id="246437"/>
    <lineage>
        <taxon>Eukaryota</taxon>
        <taxon>Metazoa</taxon>
        <taxon>Chordata</taxon>
        <taxon>Craniata</taxon>
        <taxon>Vertebrata</taxon>
        <taxon>Euteleostomi</taxon>
        <taxon>Mammalia</taxon>
        <taxon>Eutheria</taxon>
        <taxon>Euarchontoglires</taxon>
        <taxon>Scandentia</taxon>
        <taxon>Tupaiidae</taxon>
        <taxon>Tupaia</taxon>
    </lineage>
</organism>
<dbReference type="AlphaFoldDB" id="L9KVY1"/>
<dbReference type="InterPro" id="IPR013845">
    <property type="entry name" value="Ribosomal_eS4_central_region"/>
</dbReference>
<keyword evidence="3" id="KW-0694">RNA-binding</keyword>
<reference evidence="8" key="1">
    <citation type="submission" date="2012-07" db="EMBL/GenBank/DDBJ databases">
        <title>Genome of the Chinese tree shrew, a rising model animal genetically related to primates.</title>
        <authorList>
            <person name="Zhang G."/>
            <person name="Fan Y."/>
            <person name="Yao Y."/>
            <person name="Huang Z."/>
        </authorList>
    </citation>
    <scope>NUCLEOTIDE SEQUENCE [LARGE SCALE GENOMIC DNA]</scope>
</reference>
<evidence type="ECO:0000256" key="2">
    <source>
        <dbReference type="ARBA" id="ARBA00022730"/>
    </source>
</evidence>
<dbReference type="Proteomes" id="UP000011518">
    <property type="component" value="Unassembled WGS sequence"/>
</dbReference>
<protein>
    <submittedName>
        <fullName evidence="7">40S ribosomal protein S4</fullName>
    </submittedName>
</protein>
<dbReference type="Gene3D" id="3.10.290.10">
    <property type="entry name" value="RNA-binding S4 domain"/>
    <property type="match status" value="1"/>
</dbReference>
<accession>L9KVY1</accession>
<dbReference type="GO" id="GO:0003735">
    <property type="term" value="F:structural constituent of ribosome"/>
    <property type="evidence" value="ECO:0007669"/>
    <property type="project" value="InterPro"/>
</dbReference>
<keyword evidence="5" id="KW-0687">Ribonucleoprotein</keyword>
<evidence type="ECO:0000256" key="4">
    <source>
        <dbReference type="ARBA" id="ARBA00022980"/>
    </source>
</evidence>
<dbReference type="GO" id="GO:0006412">
    <property type="term" value="P:translation"/>
    <property type="evidence" value="ECO:0007669"/>
    <property type="project" value="InterPro"/>
</dbReference>
<proteinExistence type="inferred from homology"/>
<evidence type="ECO:0000313" key="7">
    <source>
        <dbReference type="EMBL" id="ELW65342.1"/>
    </source>
</evidence>
<dbReference type="PANTHER" id="PTHR11581">
    <property type="entry name" value="30S/40S RIBOSOMAL PROTEIN S4"/>
    <property type="match status" value="1"/>
</dbReference>
<dbReference type="InParanoid" id="L9KVY1"/>
<dbReference type="STRING" id="246437.L9KVY1"/>
<evidence type="ECO:0000256" key="1">
    <source>
        <dbReference type="ARBA" id="ARBA00007500"/>
    </source>
</evidence>
<dbReference type="InterPro" id="IPR036986">
    <property type="entry name" value="S4_RNA-bd_sf"/>
</dbReference>
<feature type="domain" description="Small ribosomal subunit protein eS4 central region" evidence="6">
    <location>
        <begin position="77"/>
        <end position="142"/>
    </location>
</feature>
<dbReference type="EMBL" id="KB320697">
    <property type="protein sequence ID" value="ELW65342.1"/>
    <property type="molecule type" value="Genomic_DNA"/>
</dbReference>
<evidence type="ECO:0000313" key="8">
    <source>
        <dbReference type="Proteomes" id="UP000011518"/>
    </source>
</evidence>
<keyword evidence="2" id="KW-0699">rRNA-binding</keyword>
<dbReference type="GO" id="GO:0019843">
    <property type="term" value="F:rRNA binding"/>
    <property type="evidence" value="ECO:0007669"/>
    <property type="project" value="UniProtKB-KW"/>
</dbReference>